<protein>
    <submittedName>
        <fullName evidence="3">Uncharacterized protein</fullName>
    </submittedName>
</protein>
<evidence type="ECO:0000256" key="2">
    <source>
        <dbReference type="SAM" id="Phobius"/>
    </source>
</evidence>
<feature type="transmembrane region" description="Helical" evidence="2">
    <location>
        <begin position="20"/>
        <end position="40"/>
    </location>
</feature>
<keyword evidence="5" id="KW-1185">Reference proteome</keyword>
<evidence type="ECO:0000313" key="6">
    <source>
        <dbReference type="Proteomes" id="UP000325313"/>
    </source>
</evidence>
<dbReference type="AlphaFoldDB" id="A0A5B0QTR2"/>
<comment type="caution">
    <text evidence="3">The sequence shown here is derived from an EMBL/GenBank/DDBJ whole genome shotgun (WGS) entry which is preliminary data.</text>
</comment>
<keyword evidence="2" id="KW-1133">Transmembrane helix</keyword>
<sequence>MTDIKNNKPNHQKLNQIFNISHILIGLTIGICLALAINQFPTSSLDRWTRYVIKPSSSAALESTDDHLSWLSWHKVQLNNPLSKHDHHNDLHHEQTDHPNHQPPTLKEEIKKIINANKLKLDNFNIIHSNDEL</sequence>
<dbReference type="EMBL" id="VSWC01000003">
    <property type="protein sequence ID" value="KAA1116124.1"/>
    <property type="molecule type" value="Genomic_DNA"/>
</dbReference>
<feature type="compositionally biased region" description="Basic and acidic residues" evidence="1">
    <location>
        <begin position="83"/>
        <end position="104"/>
    </location>
</feature>
<evidence type="ECO:0000313" key="5">
    <source>
        <dbReference type="Proteomes" id="UP000324748"/>
    </source>
</evidence>
<evidence type="ECO:0000313" key="3">
    <source>
        <dbReference type="EMBL" id="KAA1116124.1"/>
    </source>
</evidence>
<dbReference type="Proteomes" id="UP000325313">
    <property type="component" value="Unassembled WGS sequence"/>
</dbReference>
<name>A0A5B0QTR2_PUCGR</name>
<keyword evidence="2" id="KW-0812">Transmembrane</keyword>
<feature type="region of interest" description="Disordered" evidence="1">
    <location>
        <begin position="82"/>
        <end position="104"/>
    </location>
</feature>
<evidence type="ECO:0000313" key="4">
    <source>
        <dbReference type="EMBL" id="KAA1134728.1"/>
    </source>
</evidence>
<reference evidence="5 6" key="1">
    <citation type="submission" date="2019-05" db="EMBL/GenBank/DDBJ databases">
        <title>Emergence of the Ug99 lineage of the wheat stem rust pathogen through somatic hybridization.</title>
        <authorList>
            <person name="Li F."/>
            <person name="Upadhyaya N.M."/>
            <person name="Sperschneider J."/>
            <person name="Matny O."/>
            <person name="Nguyen-Phuc H."/>
            <person name="Mago R."/>
            <person name="Raley C."/>
            <person name="Miller M.E."/>
            <person name="Silverstein K.A.T."/>
            <person name="Henningsen E."/>
            <person name="Hirsch C.D."/>
            <person name="Visser B."/>
            <person name="Pretorius Z.A."/>
            <person name="Steffenson B.J."/>
            <person name="Schwessinger B."/>
            <person name="Dodds P.N."/>
            <person name="Figueroa M."/>
        </authorList>
    </citation>
    <scope>NUCLEOTIDE SEQUENCE [LARGE SCALE GENOMIC DNA]</scope>
    <source>
        <strain evidence="3">21-0</strain>
        <strain evidence="4 6">Ug99</strain>
    </source>
</reference>
<accession>A0A5B0QTR2</accession>
<proteinExistence type="predicted"/>
<dbReference type="Proteomes" id="UP000324748">
    <property type="component" value="Unassembled WGS sequence"/>
</dbReference>
<dbReference type="OrthoDB" id="2499175at2759"/>
<organism evidence="3 5">
    <name type="scientific">Puccinia graminis f. sp. tritici</name>
    <dbReference type="NCBI Taxonomy" id="56615"/>
    <lineage>
        <taxon>Eukaryota</taxon>
        <taxon>Fungi</taxon>
        <taxon>Dikarya</taxon>
        <taxon>Basidiomycota</taxon>
        <taxon>Pucciniomycotina</taxon>
        <taxon>Pucciniomycetes</taxon>
        <taxon>Pucciniales</taxon>
        <taxon>Pucciniaceae</taxon>
        <taxon>Puccinia</taxon>
    </lineage>
</organism>
<keyword evidence="2" id="KW-0472">Membrane</keyword>
<evidence type="ECO:0000256" key="1">
    <source>
        <dbReference type="SAM" id="MobiDB-lite"/>
    </source>
</evidence>
<dbReference type="EMBL" id="VDEP01000046">
    <property type="protein sequence ID" value="KAA1134728.1"/>
    <property type="molecule type" value="Genomic_DNA"/>
</dbReference>
<gene>
    <name evidence="3" type="ORF">PGT21_001750</name>
    <name evidence="4" type="ORF">PGTUg99_010862</name>
</gene>